<dbReference type="RefSeq" id="WP_425262869.1">
    <property type="nucleotide sequence ID" value="NZ_BAAAXY010000150.1"/>
</dbReference>
<proteinExistence type="predicted"/>
<dbReference type="EMBL" id="JACHMI010000001">
    <property type="protein sequence ID" value="MBB6556129.1"/>
    <property type="molecule type" value="Genomic_DNA"/>
</dbReference>
<dbReference type="AlphaFoldDB" id="A0A7X0P6T5"/>
<gene>
    <name evidence="2" type="ORF">HD593_010924</name>
</gene>
<sequence>MTPEEEIRRAEREAAESKLRAQQDLRQARERAGRARSIAQRLRELREANGFSALLDDAFGGGHA</sequence>
<name>A0A7X0P6T5_9ACTN</name>
<accession>A0A7X0P6T5</accession>
<comment type="caution">
    <text evidence="2">The sequence shown here is derived from an EMBL/GenBank/DDBJ whole genome shotgun (WGS) entry which is preliminary data.</text>
</comment>
<reference evidence="2 3" key="1">
    <citation type="submission" date="2020-08" db="EMBL/GenBank/DDBJ databases">
        <title>Sequencing the genomes of 1000 actinobacteria strains.</title>
        <authorList>
            <person name="Klenk H.-P."/>
        </authorList>
    </citation>
    <scope>NUCLEOTIDE SEQUENCE [LARGE SCALE GENOMIC DNA]</scope>
    <source>
        <strain evidence="2 3">DSM 43768</strain>
    </source>
</reference>
<dbReference type="Proteomes" id="UP000565579">
    <property type="component" value="Unassembled WGS sequence"/>
</dbReference>
<organism evidence="2 3">
    <name type="scientific">Nonomuraea rubra</name>
    <dbReference type="NCBI Taxonomy" id="46180"/>
    <lineage>
        <taxon>Bacteria</taxon>
        <taxon>Bacillati</taxon>
        <taxon>Actinomycetota</taxon>
        <taxon>Actinomycetes</taxon>
        <taxon>Streptosporangiales</taxon>
        <taxon>Streptosporangiaceae</taxon>
        <taxon>Nonomuraea</taxon>
    </lineage>
</organism>
<dbReference type="Pfam" id="PF24596">
    <property type="entry name" value="DUF7620"/>
    <property type="match status" value="1"/>
</dbReference>
<evidence type="ECO:0000313" key="2">
    <source>
        <dbReference type="EMBL" id="MBB6556129.1"/>
    </source>
</evidence>
<dbReference type="InterPro" id="IPR056037">
    <property type="entry name" value="DUF7620"/>
</dbReference>
<evidence type="ECO:0000256" key="1">
    <source>
        <dbReference type="SAM" id="MobiDB-lite"/>
    </source>
</evidence>
<protein>
    <submittedName>
        <fullName evidence="2">Uncharacterized protein</fullName>
    </submittedName>
</protein>
<feature type="region of interest" description="Disordered" evidence="1">
    <location>
        <begin position="1"/>
        <end position="33"/>
    </location>
</feature>
<evidence type="ECO:0000313" key="3">
    <source>
        <dbReference type="Proteomes" id="UP000565579"/>
    </source>
</evidence>
<keyword evidence="3" id="KW-1185">Reference proteome</keyword>